<dbReference type="RefSeq" id="WP_021686358.1">
    <property type="nucleotide sequence ID" value="NZ_KI260554.1"/>
</dbReference>
<proteinExistence type="predicted"/>
<protein>
    <recommendedName>
        <fullName evidence="4">Leucine Rich repeat-containing domain protein</fullName>
    </recommendedName>
</protein>
<dbReference type="InterPro" id="IPR032675">
    <property type="entry name" value="LRR_dom_sf"/>
</dbReference>
<reference evidence="2 3" key="1">
    <citation type="submission" date="2013-08" db="EMBL/GenBank/DDBJ databases">
        <authorList>
            <person name="Weinstock G."/>
            <person name="Sodergren E."/>
            <person name="Wylie T."/>
            <person name="Fulton L."/>
            <person name="Fulton R."/>
            <person name="Fronick C."/>
            <person name="O'Laughlin M."/>
            <person name="Godfrey J."/>
            <person name="Miner T."/>
            <person name="Herter B."/>
            <person name="Appelbaum E."/>
            <person name="Cordes M."/>
            <person name="Lek S."/>
            <person name="Wollam A."/>
            <person name="Pepin K.H."/>
            <person name="Palsikar V.B."/>
            <person name="Mitreva M."/>
            <person name="Wilson R.K."/>
        </authorList>
    </citation>
    <scope>NUCLEOTIDE SEQUENCE [LARGE SCALE GENOMIC DNA]</scope>
    <source>
        <strain evidence="2 3">ATCC 700332</strain>
    </source>
</reference>
<dbReference type="SUPFAM" id="SSF52058">
    <property type="entry name" value="L domain-like"/>
    <property type="match status" value="1"/>
</dbReference>
<organism evidence="2 3">
    <name type="scientific">Treponema lecithinolyticum ATCC 700332</name>
    <dbReference type="NCBI Taxonomy" id="1321815"/>
    <lineage>
        <taxon>Bacteria</taxon>
        <taxon>Pseudomonadati</taxon>
        <taxon>Spirochaetota</taxon>
        <taxon>Spirochaetia</taxon>
        <taxon>Spirochaetales</taxon>
        <taxon>Treponemataceae</taxon>
        <taxon>Treponema</taxon>
    </lineage>
</organism>
<name>A0ABN0NVV7_TRELE</name>
<keyword evidence="3" id="KW-1185">Reference proteome</keyword>
<evidence type="ECO:0000256" key="1">
    <source>
        <dbReference type="SAM" id="SignalP"/>
    </source>
</evidence>
<evidence type="ECO:0008006" key="4">
    <source>
        <dbReference type="Google" id="ProtNLM"/>
    </source>
</evidence>
<dbReference type="EMBL" id="AWVH01000045">
    <property type="protein sequence ID" value="ERJ91493.1"/>
    <property type="molecule type" value="Genomic_DNA"/>
</dbReference>
<feature type="signal peptide" evidence="1">
    <location>
        <begin position="1"/>
        <end position="19"/>
    </location>
</feature>
<evidence type="ECO:0000313" key="2">
    <source>
        <dbReference type="EMBL" id="ERJ91493.1"/>
    </source>
</evidence>
<accession>A0ABN0NVV7</accession>
<gene>
    <name evidence="2" type="ORF">HMPREF9193_02194</name>
</gene>
<sequence length="205" mass="24384">MKKNRVLLFLLMMTMWSFAEDVKIIRVMTDGREVAEYYPADTETLTIFDSASNGYRTQDIRGLENLKNLKVLDFQKLAFLKNYNFLKKITSVEELYFGSVHFSDFSVLSGMTKLKKLEHHGYISKETIEQIYSKGLDFSFCPDLELLVLEPVKEYFDFIPDIKVSSKKIWLRMYNQPITRNKLNKREKKIIERFLKVTLFREWET</sequence>
<comment type="caution">
    <text evidence="2">The sequence shown here is derived from an EMBL/GenBank/DDBJ whole genome shotgun (WGS) entry which is preliminary data.</text>
</comment>
<feature type="chain" id="PRO_5047316408" description="Leucine Rich repeat-containing domain protein" evidence="1">
    <location>
        <begin position="20"/>
        <end position="205"/>
    </location>
</feature>
<dbReference type="Proteomes" id="UP000016649">
    <property type="component" value="Unassembled WGS sequence"/>
</dbReference>
<keyword evidence="1" id="KW-0732">Signal</keyword>
<dbReference type="Gene3D" id="3.80.10.10">
    <property type="entry name" value="Ribonuclease Inhibitor"/>
    <property type="match status" value="1"/>
</dbReference>
<evidence type="ECO:0000313" key="3">
    <source>
        <dbReference type="Proteomes" id="UP000016649"/>
    </source>
</evidence>